<protein>
    <submittedName>
        <fullName evidence="2">Uncharacterized protein</fullName>
    </submittedName>
</protein>
<name>A0A8X7NZ01_BRACI</name>
<dbReference type="EMBL" id="JAAMPC010001400">
    <property type="protein sequence ID" value="KAG2240863.1"/>
    <property type="molecule type" value="Genomic_DNA"/>
</dbReference>
<evidence type="ECO:0000256" key="1">
    <source>
        <dbReference type="SAM" id="MobiDB-lite"/>
    </source>
</evidence>
<comment type="caution">
    <text evidence="2">The sequence shown here is derived from an EMBL/GenBank/DDBJ whole genome shotgun (WGS) entry which is preliminary data.</text>
</comment>
<reference evidence="2 3" key="1">
    <citation type="submission" date="2020-02" db="EMBL/GenBank/DDBJ databases">
        <authorList>
            <person name="Ma Q."/>
            <person name="Huang Y."/>
            <person name="Song X."/>
            <person name="Pei D."/>
        </authorList>
    </citation>
    <scope>NUCLEOTIDE SEQUENCE [LARGE SCALE GENOMIC DNA]</scope>
    <source>
        <strain evidence="2">Sxm20200214</strain>
        <tissue evidence="2">Leaf</tissue>
    </source>
</reference>
<accession>A0A8X7NZ01</accession>
<dbReference type="Proteomes" id="UP000886595">
    <property type="component" value="Unassembled WGS sequence"/>
</dbReference>
<gene>
    <name evidence="2" type="ORF">Bca52824_097032</name>
</gene>
<sequence length="92" mass="10629">MDSQSVTHHGRENTGLNTAKDAIPNNRTMSGRKEIQGQATRDGDQLRRFMYSMVQNDLLSAIHSWPQIGRVTKEMVYSYFRIRLVSSLHVRH</sequence>
<evidence type="ECO:0000313" key="2">
    <source>
        <dbReference type="EMBL" id="KAG2240863.1"/>
    </source>
</evidence>
<feature type="compositionally biased region" description="Basic and acidic residues" evidence="1">
    <location>
        <begin position="31"/>
        <end position="41"/>
    </location>
</feature>
<keyword evidence="3" id="KW-1185">Reference proteome</keyword>
<dbReference type="AlphaFoldDB" id="A0A8X7NZ01"/>
<organism evidence="2 3">
    <name type="scientific">Brassica carinata</name>
    <name type="common">Ethiopian mustard</name>
    <name type="synonym">Abyssinian cabbage</name>
    <dbReference type="NCBI Taxonomy" id="52824"/>
    <lineage>
        <taxon>Eukaryota</taxon>
        <taxon>Viridiplantae</taxon>
        <taxon>Streptophyta</taxon>
        <taxon>Embryophyta</taxon>
        <taxon>Tracheophyta</taxon>
        <taxon>Spermatophyta</taxon>
        <taxon>Magnoliopsida</taxon>
        <taxon>eudicotyledons</taxon>
        <taxon>Gunneridae</taxon>
        <taxon>Pentapetalae</taxon>
        <taxon>rosids</taxon>
        <taxon>malvids</taxon>
        <taxon>Brassicales</taxon>
        <taxon>Brassicaceae</taxon>
        <taxon>Brassiceae</taxon>
        <taxon>Brassica</taxon>
    </lineage>
</organism>
<proteinExistence type="predicted"/>
<feature type="region of interest" description="Disordered" evidence="1">
    <location>
        <begin position="1"/>
        <end position="41"/>
    </location>
</feature>
<evidence type="ECO:0000313" key="3">
    <source>
        <dbReference type="Proteomes" id="UP000886595"/>
    </source>
</evidence>